<evidence type="ECO:0000256" key="8">
    <source>
        <dbReference type="ARBA" id="ARBA00023235"/>
    </source>
</evidence>
<dbReference type="InterPro" id="IPR006171">
    <property type="entry name" value="TOPRIM_dom"/>
</dbReference>
<dbReference type="PANTHER" id="PTHR45866:SF1">
    <property type="entry name" value="DNA GYRASE SUBUNIT B, MITOCHONDRIAL"/>
    <property type="match status" value="1"/>
</dbReference>
<keyword evidence="4" id="KW-0547">Nucleotide-binding</keyword>
<evidence type="ECO:0000256" key="2">
    <source>
        <dbReference type="ARBA" id="ARBA00010708"/>
    </source>
</evidence>
<dbReference type="GO" id="GO:0005524">
    <property type="term" value="F:ATP binding"/>
    <property type="evidence" value="ECO:0007669"/>
    <property type="project" value="UniProtKB-KW"/>
</dbReference>
<dbReference type="Pfam" id="PF01751">
    <property type="entry name" value="Toprim"/>
    <property type="match status" value="1"/>
</dbReference>
<dbReference type="Gene3D" id="3.40.50.670">
    <property type="match status" value="1"/>
</dbReference>
<evidence type="ECO:0000256" key="5">
    <source>
        <dbReference type="ARBA" id="ARBA00022840"/>
    </source>
</evidence>
<evidence type="ECO:0000256" key="3">
    <source>
        <dbReference type="ARBA" id="ARBA00012895"/>
    </source>
</evidence>
<organism evidence="10 11">
    <name type="scientific">Candidatus Berkelbacteria bacterium Licking1014_85</name>
    <dbReference type="NCBI Taxonomy" id="2017148"/>
    <lineage>
        <taxon>Bacteria</taxon>
        <taxon>Candidatus Berkelbacteria</taxon>
    </lineage>
</organism>
<dbReference type="NCBIfam" id="TIGR01443">
    <property type="entry name" value="intein_Cterm"/>
    <property type="match status" value="1"/>
</dbReference>
<evidence type="ECO:0000259" key="9">
    <source>
        <dbReference type="PROSITE" id="PS50880"/>
    </source>
</evidence>
<dbReference type="InterPro" id="IPR002288">
    <property type="entry name" value="DNA_gyrase_B_C"/>
</dbReference>
<dbReference type="Pfam" id="PF00986">
    <property type="entry name" value="DNA_gyraseB_C"/>
    <property type="match status" value="1"/>
</dbReference>
<dbReference type="GO" id="GO:0006265">
    <property type="term" value="P:DNA topological change"/>
    <property type="evidence" value="ECO:0007669"/>
    <property type="project" value="InterPro"/>
</dbReference>
<evidence type="ECO:0000256" key="4">
    <source>
        <dbReference type="ARBA" id="ARBA00022741"/>
    </source>
</evidence>
<evidence type="ECO:0000313" key="11">
    <source>
        <dbReference type="Proteomes" id="UP000315589"/>
    </source>
</evidence>
<dbReference type="Gene3D" id="2.170.16.10">
    <property type="entry name" value="Hedgehog/Intein (Hint) domain"/>
    <property type="match status" value="1"/>
</dbReference>
<comment type="caution">
    <text evidence="10">The sequence shown here is derived from an EMBL/GenBank/DDBJ whole genome shotgun (WGS) entry which is preliminary data.</text>
</comment>
<feature type="domain" description="Toprim" evidence="9">
    <location>
        <begin position="399"/>
        <end position="513"/>
    </location>
</feature>
<dbReference type="InterPro" id="IPR003586">
    <property type="entry name" value="Hint_dom_C"/>
</dbReference>
<name>A0A554LHP7_9BACT</name>
<dbReference type="PROSITE" id="PS50818">
    <property type="entry name" value="INTEIN_C_TER"/>
    <property type="match status" value="1"/>
</dbReference>
<dbReference type="GO" id="GO:0003677">
    <property type="term" value="F:DNA binding"/>
    <property type="evidence" value="ECO:0007669"/>
    <property type="project" value="UniProtKB-KW"/>
</dbReference>
<reference evidence="10 11" key="1">
    <citation type="submission" date="2017-07" db="EMBL/GenBank/DDBJ databases">
        <title>Mechanisms for carbon and nitrogen cycling indicate functional differentiation within the Candidate Phyla Radiation.</title>
        <authorList>
            <person name="Danczak R.E."/>
            <person name="Johnston M.D."/>
            <person name="Kenah C."/>
            <person name="Slattery M."/>
            <person name="Wrighton K.C."/>
            <person name="Wilkins M.J."/>
        </authorList>
    </citation>
    <scope>NUCLEOTIDE SEQUENCE [LARGE SCALE GENOMIC DNA]</scope>
    <source>
        <strain evidence="10">Licking1014_85</strain>
    </source>
</reference>
<dbReference type="PROSITE" id="PS50880">
    <property type="entry name" value="TOPRIM"/>
    <property type="match status" value="1"/>
</dbReference>
<evidence type="ECO:0000256" key="7">
    <source>
        <dbReference type="ARBA" id="ARBA00023125"/>
    </source>
</evidence>
<dbReference type="Pfam" id="PF14890">
    <property type="entry name" value="Intein_splicing"/>
    <property type="match status" value="1"/>
</dbReference>
<dbReference type="SMART" id="SM00433">
    <property type="entry name" value="TOP2c"/>
    <property type="match status" value="1"/>
</dbReference>
<dbReference type="InterPro" id="IPR001241">
    <property type="entry name" value="Topo_IIA"/>
</dbReference>
<dbReference type="PANTHER" id="PTHR45866">
    <property type="entry name" value="DNA GYRASE/TOPOISOMERASE SUBUNIT B"/>
    <property type="match status" value="1"/>
</dbReference>
<dbReference type="InterPro" id="IPR036844">
    <property type="entry name" value="Hint_dom_sf"/>
</dbReference>
<accession>A0A554LHP7</accession>
<keyword evidence="6" id="KW-0799">Topoisomerase</keyword>
<comment type="catalytic activity">
    <reaction evidence="1">
        <text>ATP-dependent breakage, passage and rejoining of double-stranded DNA.</text>
        <dbReference type="EC" id="5.6.2.2"/>
    </reaction>
</comment>
<dbReference type="GO" id="GO:0003918">
    <property type="term" value="F:DNA topoisomerase type II (double strand cut, ATP-hydrolyzing) activity"/>
    <property type="evidence" value="ECO:0007669"/>
    <property type="project" value="UniProtKB-EC"/>
</dbReference>
<keyword evidence="5" id="KW-0067">ATP-binding</keyword>
<comment type="similarity">
    <text evidence="2">Belongs to the type II topoisomerase GyrB family.</text>
</comment>
<keyword evidence="8" id="KW-0413">Isomerase</keyword>
<dbReference type="SMART" id="SM00305">
    <property type="entry name" value="HintC"/>
    <property type="match status" value="1"/>
</dbReference>
<dbReference type="SUPFAM" id="SSF51294">
    <property type="entry name" value="Hedgehog/intein (Hint) domain"/>
    <property type="match status" value="1"/>
</dbReference>
<gene>
    <name evidence="10" type="ORF">CEN91_535</name>
</gene>
<evidence type="ECO:0000256" key="6">
    <source>
        <dbReference type="ARBA" id="ARBA00023029"/>
    </source>
</evidence>
<evidence type="ECO:0000256" key="1">
    <source>
        <dbReference type="ARBA" id="ARBA00000185"/>
    </source>
</evidence>
<dbReference type="AlphaFoldDB" id="A0A554LHP7"/>
<keyword evidence="7" id="KW-0238">DNA-binding</keyword>
<protein>
    <recommendedName>
        <fullName evidence="3">DNA topoisomerase (ATP-hydrolyzing)</fullName>
        <ecNumber evidence="3">5.6.2.2</ecNumber>
    </recommendedName>
</protein>
<dbReference type="Proteomes" id="UP000315589">
    <property type="component" value="Unassembled WGS sequence"/>
</dbReference>
<dbReference type="SUPFAM" id="SSF56719">
    <property type="entry name" value="Type II DNA topoisomerase"/>
    <property type="match status" value="1"/>
</dbReference>
<dbReference type="InterPro" id="IPR013760">
    <property type="entry name" value="Topo_IIA-like_dom_sf"/>
</dbReference>
<dbReference type="EC" id="5.6.2.2" evidence="3"/>
<dbReference type="InterPro" id="IPR030934">
    <property type="entry name" value="Intein_C"/>
</dbReference>
<sequence length="615" mass="72497">MNGTKIKLIIATQLMVWGELRLKKLSIQDLQKKNTKVIQITLDNEEKITCTPDHLFMLRNGNFIQAKNLTAKMSLMPLRKKLSERKGRITIEGYEMVLNPLTHKWAFSHLLSDQFNIKNKVYQKIDISHKHHIDFNKLNNNPDNIIQIKPEEHLQIHRDHADMTLHTPKTIQKCNKIKRTIAYRKKISNTIKTKYGKMLSEKAKKQWENAEYKKYISQKYIEFYQNNAEFRNQNRISLNNAQKKYWGNDINKKTQSDKVKKYFGDHPELKKILSKNAKIQWNNEKLLSWRSETTQKQWTDKFRKARKEKYNQTFLNSSLKFAKDLFEKGFNIDQYDNFRNSLKKKNPNLLKLETLKTRFFNNNINLLNDAIENFNHKIKKIEYLKNKIDVYDLEVSNTHNFALSSGVFVHNSAKQGRDRKFQAILPLRGKILNVERARVDRMLTSEEIKALIIAMGAGLGDEMNLEKIRYHRVIIMTDADVDGAHIRTLLLTFYYRHFKPIIDAGYLYIAQPPLYLISQGKTKQYAYSDDEKEKIIGAFNKTQPINIQRYKGLGEMNPIQLWETTMDPQNRILLQVRIDEAERADEVFSMLMGDEVPPRKRFIQTHAQSVQNLDV</sequence>
<dbReference type="CDD" id="cd00081">
    <property type="entry name" value="Hint"/>
    <property type="match status" value="2"/>
</dbReference>
<dbReference type="PRINTS" id="PR00418">
    <property type="entry name" value="TPI2FAMILY"/>
</dbReference>
<proteinExistence type="inferred from homology"/>
<evidence type="ECO:0000313" key="10">
    <source>
        <dbReference type="EMBL" id="TSC92199.1"/>
    </source>
</evidence>
<dbReference type="InterPro" id="IPR013759">
    <property type="entry name" value="Topo_IIA_B_C"/>
</dbReference>
<dbReference type="EMBL" id="VMGI01000082">
    <property type="protein sequence ID" value="TSC92199.1"/>
    <property type="molecule type" value="Genomic_DNA"/>
</dbReference>